<comment type="caution">
    <text evidence="2">The sequence shown here is derived from an EMBL/GenBank/DDBJ whole genome shotgun (WGS) entry which is preliminary data.</text>
</comment>
<dbReference type="EMBL" id="JAGIQL010000048">
    <property type="protein sequence ID" value="MBP0458653.1"/>
    <property type="molecule type" value="Genomic_DNA"/>
</dbReference>
<dbReference type="AlphaFoldDB" id="A0A940MD09"/>
<sequence length="272" mass="29629">MTDTPDGTPKRQIDTSRASSARLYDLYVGGKDHYGVDKDAGTRLTEVFGAPGAIQRIGTGARLFHDRAVRYAARELGMDQYLDVGVGVPKKPNTHEIAQSVHPASRVVYVDNDPIVLRHAEALLQSGPEGATDYAEADLREPDEVLAIARRTLDLDRPVALLLCSVLQFVPEDEEARAAVTSYLSALAPGSCVIFSHVTDDFAPEAWRETERVYAEQGIPANVRPRAAIESLVADLDLVPPGLVEVHTWHPDGTDTSSDHTHLYGAVGRKRT</sequence>
<dbReference type="GO" id="GO:0032259">
    <property type="term" value="P:methylation"/>
    <property type="evidence" value="ECO:0007669"/>
    <property type="project" value="UniProtKB-KW"/>
</dbReference>
<dbReference type="RefSeq" id="WP_209340403.1">
    <property type="nucleotide sequence ID" value="NZ_JAGIQL010000048.1"/>
</dbReference>
<feature type="compositionally biased region" description="Basic and acidic residues" evidence="1">
    <location>
        <begin position="249"/>
        <end position="262"/>
    </location>
</feature>
<dbReference type="Gene3D" id="3.40.50.150">
    <property type="entry name" value="Vaccinia Virus protein VP39"/>
    <property type="match status" value="1"/>
</dbReference>
<keyword evidence="3" id="KW-1185">Reference proteome</keyword>
<evidence type="ECO:0000313" key="3">
    <source>
        <dbReference type="Proteomes" id="UP000670475"/>
    </source>
</evidence>
<dbReference type="Proteomes" id="UP000670475">
    <property type="component" value="Unassembled WGS sequence"/>
</dbReference>
<accession>A0A940MD09</accession>
<dbReference type="PIRSF" id="PIRSF017393">
    <property type="entry name" value="MTase_SAV2177"/>
    <property type="match status" value="1"/>
</dbReference>
<gene>
    <name evidence="2" type="ORF">JFN87_14235</name>
</gene>
<dbReference type="Pfam" id="PF04672">
    <property type="entry name" value="Methyltransf_19"/>
    <property type="match status" value="1"/>
</dbReference>
<organism evidence="2 3">
    <name type="scientific">Streptomyces montanisoli</name>
    <dbReference type="NCBI Taxonomy" id="2798581"/>
    <lineage>
        <taxon>Bacteria</taxon>
        <taxon>Bacillati</taxon>
        <taxon>Actinomycetota</taxon>
        <taxon>Actinomycetes</taxon>
        <taxon>Kitasatosporales</taxon>
        <taxon>Streptomycetaceae</taxon>
        <taxon>Streptomyces</taxon>
    </lineage>
</organism>
<reference evidence="2" key="1">
    <citation type="submission" date="2021-03" db="EMBL/GenBank/DDBJ databases">
        <title>Whole genome sequence of Streptomyces bomunensis MMS17-BM035.</title>
        <authorList>
            <person name="Lee J.H."/>
        </authorList>
    </citation>
    <scope>NUCLEOTIDE SEQUENCE</scope>
    <source>
        <strain evidence="2">MMS17-BM035</strain>
    </source>
</reference>
<dbReference type="InterPro" id="IPR006764">
    <property type="entry name" value="SAM_dep_MeTrfase_SAV2177_type"/>
</dbReference>
<keyword evidence="2" id="KW-0808">Transferase</keyword>
<dbReference type="InterPro" id="IPR029063">
    <property type="entry name" value="SAM-dependent_MTases_sf"/>
</dbReference>
<dbReference type="SUPFAM" id="SSF53335">
    <property type="entry name" value="S-adenosyl-L-methionine-dependent methyltransferases"/>
    <property type="match status" value="1"/>
</dbReference>
<name>A0A940MD09_9ACTN</name>
<dbReference type="GO" id="GO:0008168">
    <property type="term" value="F:methyltransferase activity"/>
    <property type="evidence" value="ECO:0007669"/>
    <property type="project" value="UniProtKB-KW"/>
</dbReference>
<protein>
    <submittedName>
        <fullName evidence="2">SAM-dependent methyltransferase</fullName>
        <ecNumber evidence="2">2.1.1.-</ecNumber>
    </submittedName>
</protein>
<dbReference type="EC" id="2.1.1.-" evidence="2"/>
<keyword evidence="2" id="KW-0489">Methyltransferase</keyword>
<proteinExistence type="predicted"/>
<feature type="region of interest" description="Disordered" evidence="1">
    <location>
        <begin position="249"/>
        <end position="272"/>
    </location>
</feature>
<evidence type="ECO:0000313" key="2">
    <source>
        <dbReference type="EMBL" id="MBP0458653.1"/>
    </source>
</evidence>
<evidence type="ECO:0000256" key="1">
    <source>
        <dbReference type="SAM" id="MobiDB-lite"/>
    </source>
</evidence>